<dbReference type="InterPro" id="IPR019812">
    <property type="entry name" value="Hydgase_assmbl_chp_CS"/>
</dbReference>
<dbReference type="GO" id="GO:1902670">
    <property type="term" value="F:carbon dioxide binding"/>
    <property type="evidence" value="ECO:0007669"/>
    <property type="project" value="TreeGrafter"/>
</dbReference>
<dbReference type="OrthoDB" id="9806017at2"/>
<evidence type="ECO:0000256" key="1">
    <source>
        <dbReference type="ARBA" id="ARBA00004711"/>
    </source>
</evidence>
<protein>
    <recommendedName>
        <fullName evidence="3">Hydrogenase maturation factor HybG</fullName>
    </recommendedName>
</protein>
<dbReference type="AlphaFoldDB" id="A0A3R9GCX8"/>
<accession>A0A3R9GCX8</accession>
<reference evidence="4 5" key="1">
    <citation type="submission" date="2018-10" db="EMBL/GenBank/DDBJ databases">
        <title>Transmission dynamics of multidrug resistant bacteria on intensive care unit surfaces.</title>
        <authorList>
            <person name="D'Souza A.W."/>
            <person name="Potter R.F."/>
            <person name="Wallace M."/>
            <person name="Shupe A."/>
            <person name="Patel S."/>
            <person name="Sun S."/>
            <person name="Gul D."/>
            <person name="Kwon J.H."/>
            <person name="Andleeb S."/>
            <person name="Burnham C.-A.D."/>
            <person name="Dantas G."/>
        </authorList>
    </citation>
    <scope>NUCLEOTIDE SEQUENCE [LARGE SCALE GENOMIC DNA]</scope>
    <source>
        <strain evidence="4 5">AS_373</strain>
    </source>
</reference>
<evidence type="ECO:0000313" key="4">
    <source>
        <dbReference type="EMBL" id="RSE28093.1"/>
    </source>
</evidence>
<proteinExistence type="inferred from homology"/>
<dbReference type="GO" id="GO:0005506">
    <property type="term" value="F:iron ion binding"/>
    <property type="evidence" value="ECO:0007669"/>
    <property type="project" value="TreeGrafter"/>
</dbReference>
<dbReference type="SUPFAM" id="SSF159127">
    <property type="entry name" value="HupF/HypC-like"/>
    <property type="match status" value="1"/>
</dbReference>
<comment type="caution">
    <text evidence="4">The sequence shown here is derived from an EMBL/GenBank/DDBJ whole genome shotgun (WGS) entry which is preliminary data.</text>
</comment>
<dbReference type="Gene3D" id="2.30.30.140">
    <property type="match status" value="1"/>
</dbReference>
<dbReference type="Pfam" id="PF01455">
    <property type="entry name" value="HupF_HypC"/>
    <property type="match status" value="1"/>
</dbReference>
<name>A0A3R9GCX8_9ENTR</name>
<sequence length="82" mass="8891">MCLGVPGKIIAVGEEIHELATVEVSGVQRQVNIALVCEDHPRDLLGCWVLVHVGFAMSILDEDEARDMLSALENLTGEAILH</sequence>
<dbReference type="PROSITE" id="PS01097">
    <property type="entry name" value="HUPF_HYPC"/>
    <property type="match status" value="1"/>
</dbReference>
<dbReference type="NCBIfam" id="NF007721">
    <property type="entry name" value="PRK10413.1"/>
    <property type="match status" value="1"/>
</dbReference>
<gene>
    <name evidence="4" type="primary">hybG</name>
    <name evidence="4" type="ORF">EGT71_06840</name>
</gene>
<dbReference type="NCBIfam" id="TIGR00074">
    <property type="entry name" value="hypC_hupF"/>
    <property type="match status" value="1"/>
</dbReference>
<dbReference type="PANTHER" id="PTHR35177">
    <property type="entry name" value="HYDROGENASE MATURATION FACTOR HYBG"/>
    <property type="match status" value="1"/>
</dbReference>
<organism evidence="4 5">
    <name type="scientific">Atlantibacter subterraneus</name>
    <dbReference type="NCBI Taxonomy" id="255519"/>
    <lineage>
        <taxon>Bacteria</taxon>
        <taxon>Pseudomonadati</taxon>
        <taxon>Pseudomonadota</taxon>
        <taxon>Gammaproteobacteria</taxon>
        <taxon>Enterobacterales</taxon>
        <taxon>Enterobacteriaceae</taxon>
        <taxon>Atlantibacter</taxon>
    </lineage>
</organism>
<evidence type="ECO:0000313" key="5">
    <source>
        <dbReference type="Proteomes" id="UP000275331"/>
    </source>
</evidence>
<dbReference type="EMBL" id="RHXB01000003">
    <property type="protein sequence ID" value="RSE28093.1"/>
    <property type="molecule type" value="Genomic_DNA"/>
</dbReference>
<dbReference type="FunFam" id="2.30.30.140:FF:000022">
    <property type="entry name" value="Hydrogenase assembly chaperone HybG"/>
    <property type="match status" value="1"/>
</dbReference>
<dbReference type="RefSeq" id="WP_125292876.1">
    <property type="nucleotide sequence ID" value="NZ_CP100494.1"/>
</dbReference>
<dbReference type="PANTHER" id="PTHR35177:SF2">
    <property type="entry name" value="HYDROGENASE MATURATION FACTOR HYBG"/>
    <property type="match status" value="1"/>
</dbReference>
<dbReference type="GO" id="GO:0051604">
    <property type="term" value="P:protein maturation"/>
    <property type="evidence" value="ECO:0007669"/>
    <property type="project" value="TreeGrafter"/>
</dbReference>
<dbReference type="UniPathway" id="UPA00335"/>
<dbReference type="GeneID" id="84662973"/>
<dbReference type="Proteomes" id="UP000275331">
    <property type="component" value="Unassembled WGS sequence"/>
</dbReference>
<dbReference type="PRINTS" id="PR00445">
    <property type="entry name" value="HUPFHYPC"/>
</dbReference>
<evidence type="ECO:0000256" key="2">
    <source>
        <dbReference type="ARBA" id="ARBA00006018"/>
    </source>
</evidence>
<dbReference type="InterPro" id="IPR001109">
    <property type="entry name" value="Hydrogenase_HupF/HypC"/>
</dbReference>
<comment type="pathway">
    <text evidence="1">Protein modification; [NiFe] hydrogenase maturation.</text>
</comment>
<evidence type="ECO:0000256" key="3">
    <source>
        <dbReference type="ARBA" id="ARBA00071840"/>
    </source>
</evidence>
<comment type="similarity">
    <text evidence="2">Belongs to the HupF/HypC family.</text>
</comment>